<organism evidence="1 2">
    <name type="scientific">Methylocella silvestris</name>
    <dbReference type="NCBI Taxonomy" id="199596"/>
    <lineage>
        <taxon>Bacteria</taxon>
        <taxon>Pseudomonadati</taxon>
        <taxon>Pseudomonadota</taxon>
        <taxon>Alphaproteobacteria</taxon>
        <taxon>Hyphomicrobiales</taxon>
        <taxon>Beijerinckiaceae</taxon>
        <taxon>Methylocella</taxon>
    </lineage>
</organism>
<gene>
    <name evidence="1" type="ORF">CR492_01110</name>
</gene>
<proteinExistence type="predicted"/>
<evidence type="ECO:0000313" key="2">
    <source>
        <dbReference type="Proteomes" id="UP000236286"/>
    </source>
</evidence>
<dbReference type="InterPro" id="IPR036366">
    <property type="entry name" value="PGBDSf"/>
</dbReference>
<dbReference type="EMBL" id="PDZR01000001">
    <property type="protein sequence ID" value="PNG27552.1"/>
    <property type="molecule type" value="Genomic_DNA"/>
</dbReference>
<dbReference type="Gene3D" id="1.10.101.10">
    <property type="entry name" value="PGBD-like superfamily/PGBD"/>
    <property type="match status" value="1"/>
</dbReference>
<dbReference type="AlphaFoldDB" id="A0A2J7TLA2"/>
<evidence type="ECO:0000313" key="1">
    <source>
        <dbReference type="EMBL" id="PNG27552.1"/>
    </source>
</evidence>
<sequence length="290" mass="32493">MERGMPLESEHFKGNDRLQSCLVADPFHVLEGDRGAHVALIQQALTILGAGLIDANEITREFYGPSTSRAVLKYKGPPRNILNTQLRQTIPDAIVGKRTIAWLDEDMKGVEKTPPSQFVCTNKLGEPHDHSKCRPLQVEGHLLTPKNPNRWGRMINIYGTYETDYLGFEDYSCNPLYCDHDGGPLRKLTYKSERGPGLEDNSVSDICLRSSPLYNRKDTHQPNGMNEIDEISRLSQTGCRITFAGEEVFMLKLLTIATIVEKVAIQTLKNNTNPSLGYSTSYAWVLIKLG</sequence>
<reference evidence="1 2" key="1">
    <citation type="submission" date="2017-10" db="EMBL/GenBank/DDBJ databases">
        <title>Genome announcement of Methylocella silvestris TVC from permafrost.</title>
        <authorList>
            <person name="Wang J."/>
            <person name="Geng K."/>
            <person name="Ul-Haque F."/>
            <person name="Crombie A.T."/>
            <person name="Street L.E."/>
            <person name="Wookey P.A."/>
            <person name="Murrell J.C."/>
            <person name="Pratscher J."/>
        </authorList>
    </citation>
    <scope>NUCLEOTIDE SEQUENCE [LARGE SCALE GENOMIC DNA]</scope>
    <source>
        <strain evidence="1 2">TVC</strain>
    </source>
</reference>
<comment type="caution">
    <text evidence="1">The sequence shown here is derived from an EMBL/GenBank/DDBJ whole genome shotgun (WGS) entry which is preliminary data.</text>
</comment>
<dbReference type="Proteomes" id="UP000236286">
    <property type="component" value="Unassembled WGS sequence"/>
</dbReference>
<protein>
    <submittedName>
        <fullName evidence="1">Uncharacterized protein</fullName>
    </submittedName>
</protein>
<name>A0A2J7TLA2_METSI</name>
<accession>A0A2J7TLA2</accession>